<dbReference type="OrthoDB" id="194443at2759"/>
<evidence type="ECO:0000259" key="1">
    <source>
        <dbReference type="PROSITE" id="PS50097"/>
    </source>
</evidence>
<evidence type="ECO:0000313" key="2">
    <source>
        <dbReference type="EMBL" id="KAF2758265.1"/>
    </source>
</evidence>
<dbReference type="PANTHER" id="PTHR47843">
    <property type="entry name" value="BTB DOMAIN-CONTAINING PROTEIN-RELATED"/>
    <property type="match status" value="1"/>
</dbReference>
<name>A0A6A6W6U6_9PEZI</name>
<dbReference type="RefSeq" id="XP_033600716.1">
    <property type="nucleotide sequence ID" value="XM_033741246.1"/>
</dbReference>
<dbReference type="InterPro" id="IPR000210">
    <property type="entry name" value="BTB/POZ_dom"/>
</dbReference>
<dbReference type="CDD" id="cd18186">
    <property type="entry name" value="BTB_POZ_ZBTB_KLHL-like"/>
    <property type="match status" value="1"/>
</dbReference>
<dbReference type="Gene3D" id="3.30.710.10">
    <property type="entry name" value="Potassium Channel Kv1.1, Chain A"/>
    <property type="match status" value="1"/>
</dbReference>
<sequence length="309" mass="35289">MISNSSMYPPSHAKCDHEPSLLQVPAETQKRKVQSFNIRTEFKAMHDMAELRVGAEAVRFVIHRNILTHHSTFFRAALNGAFAEGLSQTVTLPTESLDTFELFLHWAYTCTLDPKAYFKDAKPAYYVLLHLYGLADRLAVEGLRNLVLDTISSLADQTNSVLTPSDTFILYDTIPSSAPIRRLVLDLFAFKKTDKLLDEHPDEWHPQFTRDLVVKLKRPEEVAMQRHTLITWKPEHWQESMGCAICSEVLHPYGNHVGCSGCEKKFCNRCAKAKRALCVFEDGRVVCKPWNGKVRCRIYHEHVETAECP</sequence>
<keyword evidence="3" id="KW-1185">Reference proteome</keyword>
<feature type="domain" description="BTB" evidence="1">
    <location>
        <begin position="49"/>
        <end position="116"/>
    </location>
</feature>
<evidence type="ECO:0000313" key="3">
    <source>
        <dbReference type="Proteomes" id="UP000799437"/>
    </source>
</evidence>
<reference evidence="2" key="1">
    <citation type="journal article" date="2020" name="Stud. Mycol.">
        <title>101 Dothideomycetes genomes: a test case for predicting lifestyles and emergence of pathogens.</title>
        <authorList>
            <person name="Haridas S."/>
            <person name="Albert R."/>
            <person name="Binder M."/>
            <person name="Bloem J."/>
            <person name="Labutti K."/>
            <person name="Salamov A."/>
            <person name="Andreopoulos B."/>
            <person name="Baker S."/>
            <person name="Barry K."/>
            <person name="Bills G."/>
            <person name="Bluhm B."/>
            <person name="Cannon C."/>
            <person name="Castanera R."/>
            <person name="Culley D."/>
            <person name="Daum C."/>
            <person name="Ezra D."/>
            <person name="Gonzalez J."/>
            <person name="Henrissat B."/>
            <person name="Kuo A."/>
            <person name="Liang C."/>
            <person name="Lipzen A."/>
            <person name="Lutzoni F."/>
            <person name="Magnuson J."/>
            <person name="Mondo S."/>
            <person name="Nolan M."/>
            <person name="Ohm R."/>
            <person name="Pangilinan J."/>
            <person name="Park H.-J."/>
            <person name="Ramirez L."/>
            <person name="Alfaro M."/>
            <person name="Sun H."/>
            <person name="Tritt A."/>
            <person name="Yoshinaga Y."/>
            <person name="Zwiers L.-H."/>
            <person name="Turgeon B."/>
            <person name="Goodwin S."/>
            <person name="Spatafora J."/>
            <person name="Crous P."/>
            <person name="Grigoriev I."/>
        </authorList>
    </citation>
    <scope>NUCLEOTIDE SEQUENCE</scope>
    <source>
        <strain evidence="2">CBS 121739</strain>
    </source>
</reference>
<gene>
    <name evidence="2" type="ORF">EJ05DRAFT_382875</name>
</gene>
<organism evidence="2 3">
    <name type="scientific">Pseudovirgaria hyperparasitica</name>
    <dbReference type="NCBI Taxonomy" id="470096"/>
    <lineage>
        <taxon>Eukaryota</taxon>
        <taxon>Fungi</taxon>
        <taxon>Dikarya</taxon>
        <taxon>Ascomycota</taxon>
        <taxon>Pezizomycotina</taxon>
        <taxon>Dothideomycetes</taxon>
        <taxon>Dothideomycetes incertae sedis</taxon>
        <taxon>Acrospermales</taxon>
        <taxon>Acrospermaceae</taxon>
        <taxon>Pseudovirgaria</taxon>
    </lineage>
</organism>
<dbReference type="PROSITE" id="PS50097">
    <property type="entry name" value="BTB"/>
    <property type="match status" value="1"/>
</dbReference>
<dbReference type="Proteomes" id="UP000799437">
    <property type="component" value="Unassembled WGS sequence"/>
</dbReference>
<dbReference type="SMART" id="SM00225">
    <property type="entry name" value="BTB"/>
    <property type="match status" value="1"/>
</dbReference>
<dbReference type="AlphaFoldDB" id="A0A6A6W6U6"/>
<dbReference type="GeneID" id="54482300"/>
<protein>
    <recommendedName>
        <fullName evidence="1">BTB domain-containing protein</fullName>
    </recommendedName>
</protein>
<dbReference type="Pfam" id="PF00651">
    <property type="entry name" value="BTB"/>
    <property type="match status" value="1"/>
</dbReference>
<accession>A0A6A6W6U6</accession>
<dbReference type="PANTHER" id="PTHR47843:SF2">
    <property type="entry name" value="BTB DOMAIN-CONTAINING PROTEIN"/>
    <property type="match status" value="1"/>
</dbReference>
<dbReference type="InterPro" id="IPR011333">
    <property type="entry name" value="SKP1/BTB/POZ_sf"/>
</dbReference>
<dbReference type="SUPFAM" id="SSF54695">
    <property type="entry name" value="POZ domain"/>
    <property type="match status" value="1"/>
</dbReference>
<proteinExistence type="predicted"/>
<dbReference type="EMBL" id="ML996572">
    <property type="protein sequence ID" value="KAF2758265.1"/>
    <property type="molecule type" value="Genomic_DNA"/>
</dbReference>